<dbReference type="AlphaFoldDB" id="A0AAD5DZV5"/>
<evidence type="ECO:0000313" key="3">
    <source>
        <dbReference type="Proteomes" id="UP001205105"/>
    </source>
</evidence>
<keyword evidence="1" id="KW-0812">Transmembrane</keyword>
<evidence type="ECO:0000256" key="1">
    <source>
        <dbReference type="SAM" id="Phobius"/>
    </source>
</evidence>
<proteinExistence type="predicted"/>
<gene>
    <name evidence="2" type="ORF">COHA_000331</name>
</gene>
<comment type="caution">
    <text evidence="2">The sequence shown here is derived from an EMBL/GenBank/DDBJ whole genome shotgun (WGS) entry which is preliminary data.</text>
</comment>
<organism evidence="2 3">
    <name type="scientific">Chlorella ohadii</name>
    <dbReference type="NCBI Taxonomy" id="2649997"/>
    <lineage>
        <taxon>Eukaryota</taxon>
        <taxon>Viridiplantae</taxon>
        <taxon>Chlorophyta</taxon>
        <taxon>core chlorophytes</taxon>
        <taxon>Trebouxiophyceae</taxon>
        <taxon>Chlorellales</taxon>
        <taxon>Chlorellaceae</taxon>
        <taxon>Chlorella clade</taxon>
        <taxon>Chlorella</taxon>
    </lineage>
</organism>
<keyword evidence="1" id="KW-1133">Transmembrane helix</keyword>
<keyword evidence="1" id="KW-0472">Membrane</keyword>
<evidence type="ECO:0000313" key="2">
    <source>
        <dbReference type="EMBL" id="KAI7846161.1"/>
    </source>
</evidence>
<keyword evidence="3" id="KW-1185">Reference proteome</keyword>
<protein>
    <submittedName>
        <fullName evidence="2">Uncharacterized protein</fullName>
    </submittedName>
</protein>
<name>A0AAD5DZV5_9CHLO</name>
<dbReference type="EMBL" id="JADXDR010000008">
    <property type="protein sequence ID" value="KAI7846161.1"/>
    <property type="molecule type" value="Genomic_DNA"/>
</dbReference>
<dbReference type="Proteomes" id="UP001205105">
    <property type="component" value="Unassembled WGS sequence"/>
</dbReference>
<sequence>MANLGSQTSAPGTKWVAYVLAGALAALVVLVLSRSTLPGPQQGRAGVILRSPAPRTLRRLQARFTLADLLAAARLTGYLNCTGASRNEMYASSPGSDLVIKTAEVACAAPEVDSTPPRSPYEHCCQHPVYIRPGTSDAPTFEEIAVRHVFYFL</sequence>
<reference evidence="2" key="1">
    <citation type="submission" date="2020-11" db="EMBL/GenBank/DDBJ databases">
        <title>Chlorella ohadii genome sequencing and assembly.</title>
        <authorList>
            <person name="Murik O."/>
            <person name="Treves H."/>
            <person name="Kedem I."/>
            <person name="Shotland Y."/>
            <person name="Kaplan A."/>
        </authorList>
    </citation>
    <scope>NUCLEOTIDE SEQUENCE</scope>
    <source>
        <strain evidence="2">1</strain>
    </source>
</reference>
<feature type="transmembrane region" description="Helical" evidence="1">
    <location>
        <begin position="15"/>
        <end position="32"/>
    </location>
</feature>
<accession>A0AAD5DZV5</accession>